<proteinExistence type="predicted"/>
<evidence type="ECO:0000313" key="2">
    <source>
        <dbReference type="EMBL" id="REA64464.1"/>
    </source>
</evidence>
<dbReference type="EMBL" id="QNUL01000001">
    <property type="protein sequence ID" value="REA64464.1"/>
    <property type="molecule type" value="Genomic_DNA"/>
</dbReference>
<evidence type="ECO:0008006" key="4">
    <source>
        <dbReference type="Google" id="ProtNLM"/>
    </source>
</evidence>
<comment type="caution">
    <text evidence="2">The sequence shown here is derived from an EMBL/GenBank/DDBJ whole genome shotgun (WGS) entry which is preliminary data.</text>
</comment>
<feature type="transmembrane region" description="Helical" evidence="1">
    <location>
        <begin position="14"/>
        <end position="33"/>
    </location>
</feature>
<protein>
    <recommendedName>
        <fullName evidence="4">Lipocalin-like domain-containing protein</fullName>
    </recommendedName>
</protein>
<dbReference type="AlphaFoldDB" id="A0A3D8YI18"/>
<keyword evidence="1" id="KW-0472">Membrane</keyword>
<keyword evidence="1" id="KW-0812">Transmembrane</keyword>
<sequence>MKIAVHRNAVTKHYLKPSVIILIAMLFIVLFGCKPTKQEVIQPDFRPEDLIGNWTTIPNGQPYLRWTLDKNVLSETWAKSTACEPVVSYFSYPYTVVADTLLIDYGIPKHIQDNFYIIKSLTPTRMVLYRTYFKEEAIFEKCM</sequence>
<gene>
    <name evidence="2" type="ORF">DSL64_02640</name>
</gene>
<keyword evidence="1" id="KW-1133">Transmembrane helix</keyword>
<evidence type="ECO:0000256" key="1">
    <source>
        <dbReference type="SAM" id="Phobius"/>
    </source>
</evidence>
<accession>A0A3D8YI18</accession>
<dbReference type="PROSITE" id="PS51257">
    <property type="entry name" value="PROKAR_LIPOPROTEIN"/>
    <property type="match status" value="1"/>
</dbReference>
<evidence type="ECO:0000313" key="3">
    <source>
        <dbReference type="Proteomes" id="UP000256373"/>
    </source>
</evidence>
<organism evidence="2 3">
    <name type="scientific">Dyadobacter luteus</name>
    <dbReference type="NCBI Taxonomy" id="2259619"/>
    <lineage>
        <taxon>Bacteria</taxon>
        <taxon>Pseudomonadati</taxon>
        <taxon>Bacteroidota</taxon>
        <taxon>Cytophagia</taxon>
        <taxon>Cytophagales</taxon>
        <taxon>Spirosomataceae</taxon>
        <taxon>Dyadobacter</taxon>
    </lineage>
</organism>
<reference evidence="2 3" key="1">
    <citation type="submission" date="2018-07" db="EMBL/GenBank/DDBJ databases">
        <title>Dyadobacter roseus sp. nov., isolated from rose rhizosphere soil.</title>
        <authorList>
            <person name="Chen L."/>
        </authorList>
    </citation>
    <scope>NUCLEOTIDE SEQUENCE [LARGE SCALE GENOMIC DNA]</scope>
    <source>
        <strain evidence="2 3">RS19</strain>
    </source>
</reference>
<keyword evidence="3" id="KW-1185">Reference proteome</keyword>
<dbReference type="Proteomes" id="UP000256373">
    <property type="component" value="Unassembled WGS sequence"/>
</dbReference>
<name>A0A3D8YI18_9BACT</name>